<keyword evidence="2" id="KW-1185">Reference proteome</keyword>
<reference evidence="2" key="1">
    <citation type="journal article" date="2016" name="Nat. Commun.">
        <title>The Gonium pectorale genome demonstrates co-option of cell cycle regulation during the evolution of multicellularity.</title>
        <authorList>
            <person name="Hanschen E.R."/>
            <person name="Marriage T.N."/>
            <person name="Ferris P.J."/>
            <person name="Hamaji T."/>
            <person name="Toyoda A."/>
            <person name="Fujiyama A."/>
            <person name="Neme R."/>
            <person name="Noguchi H."/>
            <person name="Minakuchi Y."/>
            <person name="Suzuki M."/>
            <person name="Kawai-Toyooka H."/>
            <person name="Smith D.R."/>
            <person name="Sparks H."/>
            <person name="Anderson J."/>
            <person name="Bakaric R."/>
            <person name="Luria V."/>
            <person name="Karger A."/>
            <person name="Kirschner M.W."/>
            <person name="Durand P.M."/>
            <person name="Michod R.E."/>
            <person name="Nozaki H."/>
            <person name="Olson B.J."/>
        </authorList>
    </citation>
    <scope>NUCLEOTIDE SEQUENCE [LARGE SCALE GENOMIC DNA]</scope>
    <source>
        <strain evidence="2">NIES-2863</strain>
    </source>
</reference>
<dbReference type="AlphaFoldDB" id="A0A150G1E9"/>
<evidence type="ECO:0000313" key="2">
    <source>
        <dbReference type="Proteomes" id="UP000075714"/>
    </source>
</evidence>
<gene>
    <name evidence="1" type="ORF">GPECTOR_82g233</name>
</gene>
<evidence type="ECO:0000313" key="1">
    <source>
        <dbReference type="EMBL" id="KXZ43699.1"/>
    </source>
</evidence>
<organism evidence="1 2">
    <name type="scientific">Gonium pectorale</name>
    <name type="common">Green alga</name>
    <dbReference type="NCBI Taxonomy" id="33097"/>
    <lineage>
        <taxon>Eukaryota</taxon>
        <taxon>Viridiplantae</taxon>
        <taxon>Chlorophyta</taxon>
        <taxon>core chlorophytes</taxon>
        <taxon>Chlorophyceae</taxon>
        <taxon>CS clade</taxon>
        <taxon>Chlamydomonadales</taxon>
        <taxon>Volvocaceae</taxon>
        <taxon>Gonium</taxon>
    </lineage>
</organism>
<dbReference type="EMBL" id="LSYV01000083">
    <property type="protein sequence ID" value="KXZ43699.1"/>
    <property type="molecule type" value="Genomic_DNA"/>
</dbReference>
<name>A0A150G1E9_GONPE</name>
<dbReference type="Proteomes" id="UP000075714">
    <property type="component" value="Unassembled WGS sequence"/>
</dbReference>
<comment type="caution">
    <text evidence="1">The sequence shown here is derived from an EMBL/GenBank/DDBJ whole genome shotgun (WGS) entry which is preliminary data.</text>
</comment>
<proteinExistence type="predicted"/>
<dbReference type="OrthoDB" id="10376743at2759"/>
<accession>A0A150G1E9</accession>
<protein>
    <submittedName>
        <fullName evidence="1">Uncharacterized protein</fullName>
    </submittedName>
</protein>
<sequence>MFGTQNKTCPFCHRRLPAFMYIFCSNECQRCWHRANGSAPSGMSRSEFVALCRKQKDWLDEHERKVRSGEWRG</sequence>